<dbReference type="STRING" id="156994.SAMN04488028_1082"/>
<sequence length="339" mass="38549">MTRNNRIKKGILMKHLIIQVLLLIITLDAASQSNVVIGQYYQLMPVFAPALNGANDFIDIRMGTRQQWIGYEGAPKTQFISGSGVIKLDKNNPHKYNSVRVSDMSPYTTKGTKIGIGGYVFSDKIGAIDQIEIMTSTAIHVPVSSKMYLSLGFSFGVYNTNVDISNLFVLRPQNDAIYQEYLHNQYRNTYLKLNSGISAYSDRFYISYSIINSAYILINGDAYNLRYSSSLLHNLLGGYRLNPWPKIELIPNAYLRYSTVFPFLFDVGIRVRYDQNLYSGLSYRNDGSIISMLGFMMNNKYSFGYSYEIKTSDNGQNSSSHEIILGIQLKNKKRYSPIW</sequence>
<dbReference type="EMBL" id="FRAA01000008">
    <property type="protein sequence ID" value="SHK72913.1"/>
    <property type="molecule type" value="Genomic_DNA"/>
</dbReference>
<dbReference type="NCBIfam" id="TIGR03519">
    <property type="entry name" value="T9SS_PorP_fam"/>
    <property type="match status" value="1"/>
</dbReference>
<evidence type="ECO:0000313" key="2">
    <source>
        <dbReference type="Proteomes" id="UP000184474"/>
    </source>
</evidence>
<dbReference type="Pfam" id="PF11751">
    <property type="entry name" value="PorP_SprF"/>
    <property type="match status" value="1"/>
</dbReference>
<keyword evidence="2" id="KW-1185">Reference proteome</keyword>
<protein>
    <submittedName>
        <fullName evidence="1">Type IX secretion system membrane protein, PorP/SprF family</fullName>
    </submittedName>
</protein>
<accession>A0A1M6UUQ6</accession>
<evidence type="ECO:0000313" key="1">
    <source>
        <dbReference type="EMBL" id="SHK72913.1"/>
    </source>
</evidence>
<dbReference type="InterPro" id="IPR019861">
    <property type="entry name" value="PorP/SprF_Bacteroidetes"/>
</dbReference>
<reference evidence="2" key="1">
    <citation type="submission" date="2016-11" db="EMBL/GenBank/DDBJ databases">
        <authorList>
            <person name="Varghese N."/>
            <person name="Submissions S."/>
        </authorList>
    </citation>
    <scope>NUCLEOTIDE SEQUENCE [LARGE SCALE GENOMIC DNA]</scope>
    <source>
        <strain evidence="2">DSM 26134</strain>
    </source>
</reference>
<dbReference type="AlphaFoldDB" id="A0A1M6UUQ6"/>
<dbReference type="Proteomes" id="UP000184474">
    <property type="component" value="Unassembled WGS sequence"/>
</dbReference>
<name>A0A1M6UUQ6_REIAG</name>
<proteinExistence type="predicted"/>
<gene>
    <name evidence="1" type="ORF">SAMN04488028_1082</name>
</gene>
<organism evidence="1 2">
    <name type="scientific">Reichenbachiella agariperforans</name>
    <dbReference type="NCBI Taxonomy" id="156994"/>
    <lineage>
        <taxon>Bacteria</taxon>
        <taxon>Pseudomonadati</taxon>
        <taxon>Bacteroidota</taxon>
        <taxon>Cytophagia</taxon>
        <taxon>Cytophagales</taxon>
        <taxon>Reichenbachiellaceae</taxon>
        <taxon>Reichenbachiella</taxon>
    </lineage>
</organism>